<name>A0A378PEJ6_9ACTO</name>
<protein>
    <submittedName>
        <fullName evidence="1">Beta-carotene 15,15'-monooxygenase</fullName>
    </submittedName>
</protein>
<keyword evidence="1" id="KW-0503">Monooxygenase</keyword>
<dbReference type="Proteomes" id="UP000582487">
    <property type="component" value="Unassembled WGS sequence"/>
</dbReference>
<comment type="caution">
    <text evidence="1">The sequence shown here is derived from an EMBL/GenBank/DDBJ whole genome shotgun (WGS) entry which is preliminary data.</text>
</comment>
<dbReference type="EMBL" id="JABCUV010000015">
    <property type="protein sequence ID" value="NMW94038.1"/>
    <property type="molecule type" value="Genomic_DNA"/>
</dbReference>
<gene>
    <name evidence="1" type="ORF">HHJ74_10195</name>
</gene>
<dbReference type="RefSeq" id="WP_114990375.1">
    <property type="nucleotide sequence ID" value="NZ_JABCUT010000001.1"/>
</dbReference>
<evidence type="ECO:0000313" key="2">
    <source>
        <dbReference type="Proteomes" id="UP000582487"/>
    </source>
</evidence>
<sequence>MKIPWKRTNFRGREVTLLGGALLVGQLVTGHAINALRGDSISWRIAAASLGAGLVGGYDDMTDSETRNKTTKGLHGHLGALAEGRLSPGAVKMLGLIATGMLAAKPRRQVLDWLVEAGVIAGGANLVNLFDLRPGRALKVASLVGLAGIFPRCACGGRGQSPKMGRQDRALVNLFAIGAAFPMDVREYTMLGDMGANSLGAALAATWIPGRSRGAKLAVLAGITALTLASEKISFSAVIENHPLMKTLDELGRHRDDQSEKNRNPAPAVTDEMVPSIPFQTNDAVAVKETPA</sequence>
<evidence type="ECO:0000313" key="1">
    <source>
        <dbReference type="EMBL" id="NMW94038.1"/>
    </source>
</evidence>
<organism evidence="1 2">
    <name type="scientific">Mobiluncus mulieris</name>
    <dbReference type="NCBI Taxonomy" id="2052"/>
    <lineage>
        <taxon>Bacteria</taxon>
        <taxon>Bacillati</taxon>
        <taxon>Actinomycetota</taxon>
        <taxon>Actinomycetes</taxon>
        <taxon>Actinomycetales</taxon>
        <taxon>Actinomycetaceae</taxon>
        <taxon>Mobiluncus</taxon>
    </lineage>
</organism>
<dbReference type="AlphaFoldDB" id="A0A378PEJ6"/>
<keyword evidence="1" id="KW-0560">Oxidoreductase</keyword>
<accession>A0A378PEJ6</accession>
<reference evidence="1 2" key="1">
    <citation type="submission" date="2020-04" db="EMBL/GenBank/DDBJ databases">
        <title>Antimicrobial susceptibility and clonality of vaginal-derived multi-drug resistant Mobiluncus isolates in China.</title>
        <authorList>
            <person name="Zhang X."/>
        </authorList>
    </citation>
    <scope>NUCLEOTIDE SEQUENCE [LARGE SCALE GENOMIC DNA]</scope>
    <source>
        <strain evidence="1 2">7</strain>
    </source>
</reference>
<dbReference type="GO" id="GO:0004497">
    <property type="term" value="F:monooxygenase activity"/>
    <property type="evidence" value="ECO:0007669"/>
    <property type="project" value="UniProtKB-KW"/>
</dbReference>
<proteinExistence type="predicted"/>